<feature type="modified residue" description="N6-(pyridoxal phosphate)lysine" evidence="11">
    <location>
        <position position="182"/>
    </location>
</feature>
<evidence type="ECO:0000256" key="11">
    <source>
        <dbReference type="PIRSR" id="PIRSR000390-2"/>
    </source>
</evidence>
<dbReference type="PANTHER" id="PTHR30244:SF34">
    <property type="entry name" value="DTDP-4-AMINO-4,6-DIDEOXYGALACTOSE TRANSAMINASE"/>
    <property type="match status" value="1"/>
</dbReference>
<dbReference type="EC" id="2.6.1.102" evidence="8"/>
<evidence type="ECO:0000256" key="6">
    <source>
        <dbReference type="ARBA" id="ARBA00037999"/>
    </source>
</evidence>
<sequence>MADFPLIRPVFDENELACVEQCLRSGHVTQGPFVREFEESFAQMHGVRHAFAVTSCTTALHLALVAAGVSAGDEVIVPAFSWVSTANAVEYVGAKPVFADIAPHDFNINADLLGDLITHRTKAVIAVHLFGAMADMPRIREIAARHTLCVIEDAACAAGASRAGENAGAAGDVGCFSFHPRKVITTGEGGMVTTNSEEIAYKIKVLRNHGITPQPLSHMSHSWQMPEIAECGYNYRMSDIQAAVGVAQLRKMKNILQERQRIALCYSKRLCSCQSLRLPQAAPLAAHTWQSYVVCLKDATVEKRNRIMDTLQQASIESRPGTQAIPRLTYYANKYGLSAAAFPVAMRSEDLSITLPVFHGMSEEQIDHVCTVLLRACEDDPRP</sequence>
<proteinExistence type="inferred from homology"/>
<dbReference type="Proteomes" id="UP000503820">
    <property type="component" value="Unassembled WGS sequence"/>
</dbReference>
<comment type="catalytic activity">
    <reaction evidence="7">
        <text>GDP-alpha-D-perosamine + 2-oxoglutarate = GDP-4-dehydro-alpha-D-rhamnose + L-glutamate</text>
        <dbReference type="Rhea" id="RHEA:36779"/>
        <dbReference type="ChEBI" id="CHEBI:16810"/>
        <dbReference type="ChEBI" id="CHEBI:29985"/>
        <dbReference type="ChEBI" id="CHEBI:57964"/>
        <dbReference type="ChEBI" id="CHEBI:73996"/>
        <dbReference type="EC" id="2.6.1.102"/>
    </reaction>
</comment>
<comment type="cofactor">
    <cofactor evidence="1">
        <name>pyridoxal 5'-phosphate</name>
        <dbReference type="ChEBI" id="CHEBI:597326"/>
    </cofactor>
</comment>
<organism evidence="13 14">
    <name type="scientific">Desulfovibrio psychrotolerans</name>
    <dbReference type="NCBI Taxonomy" id="415242"/>
    <lineage>
        <taxon>Bacteria</taxon>
        <taxon>Pseudomonadati</taxon>
        <taxon>Thermodesulfobacteriota</taxon>
        <taxon>Desulfovibrionia</taxon>
        <taxon>Desulfovibrionales</taxon>
        <taxon>Desulfovibrionaceae</taxon>
        <taxon>Desulfovibrio</taxon>
    </lineage>
</organism>
<reference evidence="13 14" key="1">
    <citation type="submission" date="2020-05" db="EMBL/GenBank/DDBJ databases">
        <title>Draft genome sequence of Desulfovibrio psychrotolerans JS1T.</title>
        <authorList>
            <person name="Ueno A."/>
            <person name="Tamazawa S."/>
            <person name="Tamamura S."/>
            <person name="Murakami T."/>
            <person name="Kiyama T."/>
            <person name="Inomata H."/>
            <person name="Amano Y."/>
            <person name="Miyakawa K."/>
            <person name="Tamaki H."/>
            <person name="Naganuma T."/>
            <person name="Kaneko K."/>
        </authorList>
    </citation>
    <scope>NUCLEOTIDE SEQUENCE [LARGE SCALE GENOMIC DNA]</scope>
    <source>
        <strain evidence="13 14">JS1</strain>
    </source>
</reference>
<evidence type="ECO:0000256" key="4">
    <source>
        <dbReference type="ARBA" id="ARBA00022679"/>
    </source>
</evidence>
<dbReference type="FunFam" id="3.40.640.10:FF:000090">
    <property type="entry name" value="Pyridoxal phosphate-dependent aminotransferase"/>
    <property type="match status" value="1"/>
</dbReference>
<dbReference type="RefSeq" id="WP_174411153.1">
    <property type="nucleotide sequence ID" value="NZ_BLVP01000043.1"/>
</dbReference>
<evidence type="ECO:0000313" key="13">
    <source>
        <dbReference type="EMBL" id="GFM38541.1"/>
    </source>
</evidence>
<dbReference type="Gene3D" id="3.40.640.10">
    <property type="entry name" value="Type I PLP-dependent aspartate aminotransferase-like (Major domain)"/>
    <property type="match status" value="1"/>
</dbReference>
<dbReference type="InterPro" id="IPR015424">
    <property type="entry name" value="PyrdxlP-dep_Trfase"/>
</dbReference>
<keyword evidence="5 11" id="KW-0663">Pyridoxal phosphate</keyword>
<dbReference type="SUPFAM" id="SSF53383">
    <property type="entry name" value="PLP-dependent transferases"/>
    <property type="match status" value="1"/>
</dbReference>
<dbReference type="PANTHER" id="PTHR30244">
    <property type="entry name" value="TRANSAMINASE"/>
    <property type="match status" value="1"/>
</dbReference>
<evidence type="ECO:0000256" key="8">
    <source>
        <dbReference type="ARBA" id="ARBA00066317"/>
    </source>
</evidence>
<comment type="pathway">
    <text evidence="2">Bacterial outer membrane biogenesis; LPS O-antigen biosynthesis.</text>
</comment>
<feature type="active site" description="Proton acceptor" evidence="10">
    <location>
        <position position="182"/>
    </location>
</feature>
<dbReference type="GO" id="GO:0000271">
    <property type="term" value="P:polysaccharide biosynthetic process"/>
    <property type="evidence" value="ECO:0007669"/>
    <property type="project" value="TreeGrafter"/>
</dbReference>
<dbReference type="Gene3D" id="3.90.1150.10">
    <property type="entry name" value="Aspartate Aminotransferase, domain 1"/>
    <property type="match status" value="1"/>
</dbReference>
<keyword evidence="4" id="KW-0808">Transferase</keyword>
<comment type="caution">
    <text evidence="13">The sequence shown here is derived from an EMBL/GenBank/DDBJ whole genome shotgun (WGS) entry which is preliminary data.</text>
</comment>
<dbReference type="InterPro" id="IPR000653">
    <property type="entry name" value="DegT/StrS_aminotransferase"/>
</dbReference>
<evidence type="ECO:0000256" key="12">
    <source>
        <dbReference type="RuleBase" id="RU004508"/>
    </source>
</evidence>
<dbReference type="InterPro" id="IPR015422">
    <property type="entry name" value="PyrdxlP-dep_Trfase_small"/>
</dbReference>
<protein>
    <recommendedName>
        <fullName evidence="9">GDP-perosamine synthase</fullName>
        <ecNumber evidence="8">2.6.1.102</ecNumber>
    </recommendedName>
</protein>
<evidence type="ECO:0000256" key="9">
    <source>
        <dbReference type="ARBA" id="ARBA00074221"/>
    </source>
</evidence>
<dbReference type="AlphaFoldDB" id="A0A7J0BZH4"/>
<dbReference type="EMBL" id="BLVP01000043">
    <property type="protein sequence ID" value="GFM38541.1"/>
    <property type="molecule type" value="Genomic_DNA"/>
</dbReference>
<evidence type="ECO:0000313" key="14">
    <source>
        <dbReference type="Proteomes" id="UP000503820"/>
    </source>
</evidence>
<keyword evidence="14" id="KW-1185">Reference proteome</keyword>
<comment type="similarity">
    <text evidence="6 12">Belongs to the DegT/DnrJ/EryC1 family.</text>
</comment>
<dbReference type="CDD" id="cd00616">
    <property type="entry name" value="AHBA_syn"/>
    <property type="match status" value="1"/>
</dbReference>
<evidence type="ECO:0000256" key="3">
    <source>
        <dbReference type="ARBA" id="ARBA00022576"/>
    </source>
</evidence>
<keyword evidence="3" id="KW-0032">Aminotransferase</keyword>
<dbReference type="Pfam" id="PF01041">
    <property type="entry name" value="DegT_DnrJ_EryC1"/>
    <property type="match status" value="1"/>
</dbReference>
<evidence type="ECO:0000256" key="1">
    <source>
        <dbReference type="ARBA" id="ARBA00001933"/>
    </source>
</evidence>
<dbReference type="GO" id="GO:0102933">
    <property type="term" value="F:GDP-4-dehydro-6-deoxy-D-mannose-4-aminotransferase activity"/>
    <property type="evidence" value="ECO:0007669"/>
    <property type="project" value="UniProtKB-EC"/>
</dbReference>
<dbReference type="InterPro" id="IPR015421">
    <property type="entry name" value="PyrdxlP-dep_Trfase_major"/>
</dbReference>
<evidence type="ECO:0000256" key="2">
    <source>
        <dbReference type="ARBA" id="ARBA00005125"/>
    </source>
</evidence>
<dbReference type="PIRSF" id="PIRSF000390">
    <property type="entry name" value="PLP_StrS"/>
    <property type="match status" value="1"/>
</dbReference>
<name>A0A7J0BZH4_9BACT</name>
<gene>
    <name evidence="13" type="ORF">DSM19430T_32250</name>
</gene>
<evidence type="ECO:0000256" key="10">
    <source>
        <dbReference type="PIRSR" id="PIRSR000390-1"/>
    </source>
</evidence>
<accession>A0A7J0BZH4</accession>
<evidence type="ECO:0000256" key="5">
    <source>
        <dbReference type="ARBA" id="ARBA00022898"/>
    </source>
</evidence>
<evidence type="ECO:0000256" key="7">
    <source>
        <dbReference type="ARBA" id="ARBA00051587"/>
    </source>
</evidence>
<dbReference type="GO" id="GO:0030170">
    <property type="term" value="F:pyridoxal phosphate binding"/>
    <property type="evidence" value="ECO:0007669"/>
    <property type="project" value="TreeGrafter"/>
</dbReference>